<keyword evidence="4 7" id="KW-0812">Transmembrane</keyword>
<evidence type="ECO:0000256" key="5">
    <source>
        <dbReference type="ARBA" id="ARBA00022989"/>
    </source>
</evidence>
<feature type="transmembrane region" description="Helical" evidence="7">
    <location>
        <begin position="176"/>
        <end position="192"/>
    </location>
</feature>
<evidence type="ECO:0000313" key="8">
    <source>
        <dbReference type="EMBL" id="RCU45181.1"/>
    </source>
</evidence>
<reference evidence="8 9" key="1">
    <citation type="submission" date="2018-07" db="EMBL/GenBank/DDBJ databases">
        <title>Corallincola holothuriorum sp. nov., a new facultative anaerobe isolated from sea cucumber Apostichopus japonicus.</title>
        <authorList>
            <person name="Xia H."/>
        </authorList>
    </citation>
    <scope>NUCLEOTIDE SEQUENCE [LARGE SCALE GENOMIC DNA]</scope>
    <source>
        <strain evidence="8 9">C4</strain>
    </source>
</reference>
<feature type="transmembrane region" description="Helical" evidence="7">
    <location>
        <begin position="480"/>
        <end position="500"/>
    </location>
</feature>
<dbReference type="Proteomes" id="UP000252558">
    <property type="component" value="Unassembled WGS sequence"/>
</dbReference>
<feature type="transmembrane region" description="Helical" evidence="7">
    <location>
        <begin position="507"/>
        <end position="531"/>
    </location>
</feature>
<keyword evidence="5 7" id="KW-1133">Transmembrane helix</keyword>
<comment type="caution">
    <text evidence="8">The sequence shown here is derived from an EMBL/GenBank/DDBJ whole genome shotgun (WGS) entry which is preliminary data.</text>
</comment>
<protein>
    <submittedName>
        <fullName evidence="8">Permease</fullName>
    </submittedName>
</protein>
<feature type="transmembrane region" description="Helical" evidence="7">
    <location>
        <begin position="254"/>
        <end position="279"/>
    </location>
</feature>
<dbReference type="InterPro" id="IPR052923">
    <property type="entry name" value="UPF0718"/>
</dbReference>
<feature type="transmembrane region" description="Helical" evidence="7">
    <location>
        <begin position="447"/>
        <end position="474"/>
    </location>
</feature>
<keyword evidence="9" id="KW-1185">Reference proteome</keyword>
<organism evidence="8 9">
    <name type="scientific">Corallincola holothuriorum</name>
    <dbReference type="NCBI Taxonomy" id="2282215"/>
    <lineage>
        <taxon>Bacteria</taxon>
        <taxon>Pseudomonadati</taxon>
        <taxon>Pseudomonadota</taxon>
        <taxon>Gammaproteobacteria</taxon>
        <taxon>Alteromonadales</taxon>
        <taxon>Psychromonadaceae</taxon>
        <taxon>Corallincola</taxon>
    </lineage>
</organism>
<sequence length="602" mass="65876">MMLVISILALLAGPPLYAWVRRHPGWLALTDSFVFVVVGGLVLFHILPEVIHAGGWQVLLLVALGLFGPTLFENLFRRAALQMHNATLLVGVLGLALHALGDGAALVDHGEAETHGLLALSVVLHRIPVGLTVWWLLRPQYGRVLAWLVIILMSVTTYTGFAAGEQLVTALDSHQFAWFQAFVVGAILHVVFHRPYHVESAEPTPTMTGVGGLLGVVALLLILLPGWLGYHLHEHHEEIHHLLQDAAPEAQWRFLYLALSVAPWLLLAYAIAAMINYLFPRAFWLSPRPGRLPEALRGALLGLPLPVCIPDATRIYPMLLKQGATPSFALAFLVASPVFGFDALLVSLPLLGLEFTGIRLLAALALTLLVGTIVGRFVRNVAMPETELSVEEPRQHSAKRLFQAFTDGYAHLIDHTAPWVIVGLVVAATLAPTPGWDLLAEQLWAQFLLVMLLALPLHLCATGLTPVVTVLLAVGLSPAAGLLFLLLGPMVNLTLVRFLIHSHGRGIALAMVVAMVCLSAMISWFAQPWLVLPPWLPDTETTVWQWLALGVLVALYAISLLRNGPRAFIAELLPSELLHQHQHHHHHDADHGHHHHDGDHKH</sequence>
<feature type="transmembrane region" description="Helical" evidence="7">
    <location>
        <begin position="212"/>
        <end position="233"/>
    </location>
</feature>
<feature type="transmembrane region" description="Helical" evidence="7">
    <location>
        <begin position="328"/>
        <end position="351"/>
    </location>
</feature>
<evidence type="ECO:0000256" key="6">
    <source>
        <dbReference type="ARBA" id="ARBA00023136"/>
    </source>
</evidence>
<feature type="transmembrane region" description="Helical" evidence="7">
    <location>
        <begin position="358"/>
        <end position="378"/>
    </location>
</feature>
<dbReference type="OrthoDB" id="9810876at2"/>
<gene>
    <name evidence="8" type="ORF">DU002_17290</name>
</gene>
<evidence type="ECO:0000256" key="2">
    <source>
        <dbReference type="ARBA" id="ARBA00006386"/>
    </source>
</evidence>
<dbReference type="RefSeq" id="WP_114339700.1">
    <property type="nucleotide sequence ID" value="NZ_QPID01000012.1"/>
</dbReference>
<accession>A0A368N6J8</accession>
<comment type="subcellular location">
    <subcellularLocation>
        <location evidence="1">Cell membrane</location>
        <topology evidence="1">Multi-pass membrane protein</topology>
    </subcellularLocation>
</comment>
<keyword evidence="3" id="KW-1003">Cell membrane</keyword>
<dbReference type="PANTHER" id="PTHR34184:SF4">
    <property type="entry name" value="UPF0718 PROTEIN YCGR"/>
    <property type="match status" value="1"/>
</dbReference>
<feature type="transmembrane region" description="Helical" evidence="7">
    <location>
        <begin position="117"/>
        <end position="138"/>
    </location>
</feature>
<dbReference type="Pfam" id="PF03773">
    <property type="entry name" value="ArsP_1"/>
    <property type="match status" value="1"/>
</dbReference>
<feature type="transmembrane region" description="Helical" evidence="7">
    <location>
        <begin position="144"/>
        <end position="164"/>
    </location>
</feature>
<name>A0A368N6J8_9GAMM</name>
<dbReference type="PANTHER" id="PTHR34184">
    <property type="entry name" value="UPF0718 PROTEIN YCGR"/>
    <property type="match status" value="1"/>
</dbReference>
<feature type="transmembrane region" description="Helical" evidence="7">
    <location>
        <begin position="54"/>
        <end position="72"/>
    </location>
</feature>
<dbReference type="EMBL" id="QPID01000012">
    <property type="protein sequence ID" value="RCU45181.1"/>
    <property type="molecule type" value="Genomic_DNA"/>
</dbReference>
<comment type="similarity">
    <text evidence="2">Belongs to the UPF0718 family.</text>
</comment>
<dbReference type="AlphaFoldDB" id="A0A368N6J8"/>
<evidence type="ECO:0000256" key="7">
    <source>
        <dbReference type="SAM" id="Phobius"/>
    </source>
</evidence>
<keyword evidence="6 7" id="KW-0472">Membrane</keyword>
<dbReference type="GO" id="GO:0005886">
    <property type="term" value="C:plasma membrane"/>
    <property type="evidence" value="ECO:0007669"/>
    <property type="project" value="UniProtKB-SubCell"/>
</dbReference>
<evidence type="ECO:0000313" key="9">
    <source>
        <dbReference type="Proteomes" id="UP000252558"/>
    </source>
</evidence>
<feature type="transmembrane region" description="Helical" evidence="7">
    <location>
        <begin position="84"/>
        <end position="105"/>
    </location>
</feature>
<dbReference type="InterPro" id="IPR005524">
    <property type="entry name" value="DUF318"/>
</dbReference>
<proteinExistence type="inferred from homology"/>
<evidence type="ECO:0000256" key="4">
    <source>
        <dbReference type="ARBA" id="ARBA00022692"/>
    </source>
</evidence>
<evidence type="ECO:0000256" key="1">
    <source>
        <dbReference type="ARBA" id="ARBA00004651"/>
    </source>
</evidence>
<feature type="transmembrane region" description="Helical" evidence="7">
    <location>
        <begin position="28"/>
        <end position="47"/>
    </location>
</feature>
<evidence type="ECO:0000256" key="3">
    <source>
        <dbReference type="ARBA" id="ARBA00022475"/>
    </source>
</evidence>
<feature type="transmembrane region" description="Helical" evidence="7">
    <location>
        <begin position="543"/>
        <end position="561"/>
    </location>
</feature>